<dbReference type="RefSeq" id="WP_265724740.1">
    <property type="nucleotide sequence ID" value="NZ_JAOSLC020000003.1"/>
</dbReference>
<dbReference type="PANTHER" id="PTHR47199">
    <property type="entry name" value="PHOTOSYSTEM II STABILITY/ASSEMBLY FACTOR HCF136, CHLOROPLASTIC"/>
    <property type="match status" value="1"/>
</dbReference>
<dbReference type="PROSITE" id="PS51257">
    <property type="entry name" value="PROKAR_LIPOPROTEIN"/>
    <property type="match status" value="1"/>
</dbReference>
<comment type="caution">
    <text evidence="1">The sequence shown here is derived from an EMBL/GenBank/DDBJ whole genome shotgun (WGS) entry which is preliminary data.</text>
</comment>
<dbReference type="CDD" id="cd15482">
    <property type="entry name" value="Sialidase_non-viral"/>
    <property type="match status" value="1"/>
</dbReference>
<organism evidence="1 2">
    <name type="scientific">Polaribacter ponticola</name>
    <dbReference type="NCBI Taxonomy" id="2978475"/>
    <lineage>
        <taxon>Bacteria</taxon>
        <taxon>Pseudomonadati</taxon>
        <taxon>Bacteroidota</taxon>
        <taxon>Flavobacteriia</taxon>
        <taxon>Flavobacteriales</taxon>
        <taxon>Flavobacteriaceae</taxon>
    </lineage>
</organism>
<dbReference type="InterPro" id="IPR036278">
    <property type="entry name" value="Sialidase_sf"/>
</dbReference>
<accession>A0ABT5S908</accession>
<protein>
    <submittedName>
        <fullName evidence="1">Oxidoreductase</fullName>
    </submittedName>
</protein>
<name>A0ABT5S908_9FLAO</name>
<sequence length="348" mass="38696">MKRISVLIFAYLLITSCNNEYKPRNIESVDVIKFKKDKSSIRTIVSVDKNTVYYAGSKGDYGYTKDGGKSWSTEYIKHQDTIIPHFRSLTKNGNDFFALSIAHPALLYKLSNNNTELVYKEENEKVFYDAIKFFDDGLHGIAVGDPTEDCPSIIVTFDGGNSWGKIECSSLPKFDDGEAFFAASNTNIKTIGSTVWIASGGNKARILKSNDYGKTWQTFNTPVIQGDGPQGIYSIDFFDKNMGIVIGGDYSKPKENKANKAITIDGGKTWSLVSNNQNPSYKSCVQYVPNTQGKEIFAVGITGISYSNDSGKSWKEVSKDKYYAIEFVDRNTAWLSGNKKIGKLILTN</sequence>
<dbReference type="SUPFAM" id="SSF50939">
    <property type="entry name" value="Sialidases"/>
    <property type="match status" value="1"/>
</dbReference>
<gene>
    <name evidence="1" type="ORF">N5A56_006370</name>
</gene>
<reference evidence="1" key="1">
    <citation type="submission" date="2023-02" db="EMBL/GenBank/DDBJ databases">
        <title>Polaribacter ponticola sp. nov., isolated from seawater.</title>
        <authorList>
            <person name="Baek J.H."/>
            <person name="Kim J.M."/>
            <person name="Choi D.G."/>
            <person name="Jeon C.O."/>
        </authorList>
    </citation>
    <scope>NUCLEOTIDE SEQUENCE</scope>
    <source>
        <strain evidence="1">MSW5</strain>
    </source>
</reference>
<dbReference type="InterPro" id="IPR015943">
    <property type="entry name" value="WD40/YVTN_repeat-like_dom_sf"/>
</dbReference>
<dbReference type="EMBL" id="JAOSLC020000003">
    <property type="protein sequence ID" value="MDD7914070.1"/>
    <property type="molecule type" value="Genomic_DNA"/>
</dbReference>
<dbReference type="Proteomes" id="UP001151478">
    <property type="component" value="Unassembled WGS sequence"/>
</dbReference>
<dbReference type="PANTHER" id="PTHR47199:SF2">
    <property type="entry name" value="PHOTOSYSTEM II STABILITY_ASSEMBLY FACTOR HCF136, CHLOROPLASTIC"/>
    <property type="match status" value="1"/>
</dbReference>
<keyword evidence="2" id="KW-1185">Reference proteome</keyword>
<evidence type="ECO:0000313" key="1">
    <source>
        <dbReference type="EMBL" id="MDD7914070.1"/>
    </source>
</evidence>
<proteinExistence type="predicted"/>
<evidence type="ECO:0000313" key="2">
    <source>
        <dbReference type="Proteomes" id="UP001151478"/>
    </source>
</evidence>
<dbReference type="Gene3D" id="2.130.10.10">
    <property type="entry name" value="YVTN repeat-like/Quinoprotein amine dehydrogenase"/>
    <property type="match status" value="2"/>
</dbReference>